<keyword evidence="1" id="KW-0175">Coiled coil</keyword>
<sequence length="262" mass="28596">MRPRDLPVDFATPNAARLYDYFLGGASNSSIDRELAHRISEAAPDTHGYVRSNRNFLRRAVRHMVGEGITQFLDIGSGIPTLGNVHEVARIVTPWVRVLYVDNNESAVNHSNTILNGDPNVLAVQADLRLPDHVLSKAAEFLDFSQPVGLLTVAVLHFIPDSDDPRALLANYHSALPSGSCHALSHATGDFDAEQMAAAIAAYEKDNDRLERVFARTREEVAALMGDDLELVEPGVVPTELWRPDGPRASKSGAYAALARKP</sequence>
<proteinExistence type="predicted"/>
<reference evidence="3 4" key="1">
    <citation type="submission" date="2018-08" db="EMBL/GenBank/DDBJ databases">
        <title>Genomic Encyclopedia of Archaeal and Bacterial Type Strains, Phase II (KMG-II): from individual species to whole genera.</title>
        <authorList>
            <person name="Goeker M."/>
        </authorList>
    </citation>
    <scope>NUCLEOTIDE SEQUENCE [LARGE SCALE GENOMIC DNA]</scope>
    <source>
        <strain evidence="3 4">DSM 45791</strain>
    </source>
</reference>
<dbReference type="EMBL" id="QUNO01000022">
    <property type="protein sequence ID" value="REH31117.1"/>
    <property type="molecule type" value="Genomic_DNA"/>
</dbReference>
<keyword evidence="3" id="KW-0808">Transferase</keyword>
<protein>
    <submittedName>
        <fullName evidence="3">S-adenosyl methyltransferase</fullName>
    </submittedName>
</protein>
<dbReference type="InterPro" id="IPR006764">
    <property type="entry name" value="SAM_dep_MeTrfase_SAV2177_type"/>
</dbReference>
<evidence type="ECO:0000256" key="2">
    <source>
        <dbReference type="SAM" id="MobiDB-lite"/>
    </source>
</evidence>
<feature type="coiled-coil region" evidence="1">
    <location>
        <begin position="193"/>
        <end position="220"/>
    </location>
</feature>
<dbReference type="InterPro" id="IPR029063">
    <property type="entry name" value="SAM-dependent_MTases_sf"/>
</dbReference>
<evidence type="ECO:0000256" key="1">
    <source>
        <dbReference type="SAM" id="Coils"/>
    </source>
</evidence>
<accession>A0A3E0GW77</accession>
<comment type="caution">
    <text evidence="3">The sequence shown here is derived from an EMBL/GenBank/DDBJ whole genome shotgun (WGS) entry which is preliminary data.</text>
</comment>
<dbReference type="PIRSF" id="PIRSF017393">
    <property type="entry name" value="MTase_SAV2177"/>
    <property type="match status" value="1"/>
</dbReference>
<dbReference type="Proteomes" id="UP000256269">
    <property type="component" value="Unassembled WGS sequence"/>
</dbReference>
<dbReference type="SUPFAM" id="SSF53335">
    <property type="entry name" value="S-adenosyl-L-methionine-dependent methyltransferases"/>
    <property type="match status" value="1"/>
</dbReference>
<dbReference type="Gene3D" id="3.40.50.150">
    <property type="entry name" value="Vaccinia Virus protein VP39"/>
    <property type="match status" value="1"/>
</dbReference>
<keyword evidence="3" id="KW-0489">Methyltransferase</keyword>
<evidence type="ECO:0000313" key="4">
    <source>
        <dbReference type="Proteomes" id="UP000256269"/>
    </source>
</evidence>
<dbReference type="AlphaFoldDB" id="A0A3E0GW77"/>
<organism evidence="3 4">
    <name type="scientific">Kutzneria buriramensis</name>
    <dbReference type="NCBI Taxonomy" id="1045776"/>
    <lineage>
        <taxon>Bacteria</taxon>
        <taxon>Bacillati</taxon>
        <taxon>Actinomycetota</taxon>
        <taxon>Actinomycetes</taxon>
        <taxon>Pseudonocardiales</taxon>
        <taxon>Pseudonocardiaceae</taxon>
        <taxon>Kutzneria</taxon>
    </lineage>
</organism>
<dbReference type="GO" id="GO:0032259">
    <property type="term" value="P:methylation"/>
    <property type="evidence" value="ECO:0007669"/>
    <property type="project" value="UniProtKB-KW"/>
</dbReference>
<dbReference type="GO" id="GO:0008168">
    <property type="term" value="F:methyltransferase activity"/>
    <property type="evidence" value="ECO:0007669"/>
    <property type="project" value="UniProtKB-KW"/>
</dbReference>
<keyword evidence="4" id="KW-1185">Reference proteome</keyword>
<gene>
    <name evidence="3" type="ORF">BCF44_122140</name>
</gene>
<name>A0A3E0GW77_9PSEU</name>
<evidence type="ECO:0000313" key="3">
    <source>
        <dbReference type="EMBL" id="REH31117.1"/>
    </source>
</evidence>
<feature type="region of interest" description="Disordered" evidence="2">
    <location>
        <begin position="243"/>
        <end position="262"/>
    </location>
</feature>
<dbReference type="Pfam" id="PF04672">
    <property type="entry name" value="Methyltransf_19"/>
    <property type="match status" value="1"/>
</dbReference>